<protein>
    <recommendedName>
        <fullName evidence="7">RNA polymerase sigma factor</fullName>
    </recommendedName>
</protein>
<dbReference type="NCBIfam" id="TIGR02937">
    <property type="entry name" value="sigma70-ECF"/>
    <property type="match status" value="1"/>
</dbReference>
<comment type="caution">
    <text evidence="9">The sequence shown here is derived from an EMBL/GenBank/DDBJ whole genome shotgun (WGS) entry which is preliminary data.</text>
</comment>
<dbReference type="PROSITE" id="PS00716">
    <property type="entry name" value="SIGMA70_2"/>
    <property type="match status" value="1"/>
</dbReference>
<gene>
    <name evidence="9" type="primary">sigE</name>
    <name evidence="9" type="ORF">E5347_03555</name>
</gene>
<dbReference type="PANTHER" id="PTHR30376:SF3">
    <property type="entry name" value="RNA POLYMERASE SIGMA FACTOR RPOH"/>
    <property type="match status" value="1"/>
</dbReference>
<comment type="function">
    <text evidence="7">Sigma factors are initiation factors that promote the attachment of RNA polymerase to specific initiation sites and are then released.</text>
</comment>
<dbReference type="SUPFAM" id="SSF88659">
    <property type="entry name" value="Sigma3 and sigma4 domains of RNA polymerase sigma factors"/>
    <property type="match status" value="1"/>
</dbReference>
<dbReference type="PROSITE" id="PS00715">
    <property type="entry name" value="SIGMA70_1"/>
    <property type="match status" value="1"/>
</dbReference>
<dbReference type="InterPro" id="IPR013325">
    <property type="entry name" value="RNA_pol_sigma_r2"/>
</dbReference>
<dbReference type="RefSeq" id="WP_136004719.1">
    <property type="nucleotide sequence ID" value="NZ_SRYR01000001.1"/>
</dbReference>
<dbReference type="InterPro" id="IPR013324">
    <property type="entry name" value="RNA_pol_sigma_r3/r4-like"/>
</dbReference>
<evidence type="ECO:0000256" key="6">
    <source>
        <dbReference type="ARBA" id="ARBA00023163"/>
    </source>
</evidence>
<evidence type="ECO:0000313" key="10">
    <source>
        <dbReference type="Proteomes" id="UP000306888"/>
    </source>
</evidence>
<dbReference type="InterPro" id="IPR036388">
    <property type="entry name" value="WH-like_DNA-bd_sf"/>
</dbReference>
<evidence type="ECO:0000259" key="8">
    <source>
        <dbReference type="PROSITE" id="PS50943"/>
    </source>
</evidence>
<dbReference type="PIRSF" id="PIRSF000770">
    <property type="entry name" value="RNA_pol_sigma-SigE/K"/>
    <property type="match status" value="1"/>
</dbReference>
<dbReference type="Gene3D" id="1.20.120.1810">
    <property type="match status" value="1"/>
</dbReference>
<dbReference type="InterPro" id="IPR001387">
    <property type="entry name" value="Cro/C1-type_HTH"/>
</dbReference>
<keyword evidence="2" id="KW-0749">Sporulation</keyword>
<evidence type="ECO:0000256" key="7">
    <source>
        <dbReference type="RuleBase" id="RU362124"/>
    </source>
</evidence>
<dbReference type="PRINTS" id="PR00046">
    <property type="entry name" value="SIGMA70FCT"/>
</dbReference>
<dbReference type="InterPro" id="IPR014200">
    <property type="entry name" value="RNA_pol_sigma-E"/>
</dbReference>
<dbReference type="InterPro" id="IPR007627">
    <property type="entry name" value="RNA_pol_sigma70_r2"/>
</dbReference>
<dbReference type="Pfam" id="PF04545">
    <property type="entry name" value="Sigma70_r4"/>
    <property type="match status" value="1"/>
</dbReference>
<dbReference type="Pfam" id="PF04542">
    <property type="entry name" value="Sigma70_r2"/>
    <property type="match status" value="1"/>
</dbReference>
<dbReference type="NCBIfam" id="NF006158">
    <property type="entry name" value="PRK08301.1"/>
    <property type="match status" value="1"/>
</dbReference>
<keyword evidence="5 7" id="KW-0238">DNA-binding</keyword>
<dbReference type="InterPro" id="IPR014284">
    <property type="entry name" value="RNA_pol_sigma-70_dom"/>
</dbReference>
<evidence type="ECO:0000256" key="4">
    <source>
        <dbReference type="ARBA" id="ARBA00023082"/>
    </source>
</evidence>
<dbReference type="AlphaFoldDB" id="A0A4S2DRS1"/>
<dbReference type="Gene3D" id="1.10.10.10">
    <property type="entry name" value="Winged helix-like DNA-binding domain superfamily/Winged helix DNA-binding domain"/>
    <property type="match status" value="1"/>
</dbReference>
<dbReference type="EMBL" id="SRYR01000001">
    <property type="protein sequence ID" value="TGY43903.1"/>
    <property type="molecule type" value="Genomic_DNA"/>
</dbReference>
<dbReference type="GO" id="GO:0006352">
    <property type="term" value="P:DNA-templated transcription initiation"/>
    <property type="evidence" value="ECO:0007669"/>
    <property type="project" value="InterPro"/>
</dbReference>
<sequence>MMSLRVLLNKILVKLGIFNKEVFYVGGSEALPPPLKKEEEEELVEKLIHGDESIRDILIERNLRLVVYIARKFENTGVGVEDLISVGTIGLIKAVNTFNPEKKIKLATYASRCIENEILMYLRRNSKVKAEISFYEPLNIDWDGNELLLSDILGTENDTVYNLIEDEVDRELLFLALKNLNDREKEIVRLRFGLNGTREKTQKEVADMLGISQSYISRLEKKIINRLKKEINKMI</sequence>
<evidence type="ECO:0000256" key="3">
    <source>
        <dbReference type="ARBA" id="ARBA00023015"/>
    </source>
</evidence>
<name>A0A4S2DRS1_9CLOT</name>
<keyword evidence="4 7" id="KW-0731">Sigma factor</keyword>
<accession>A0A4S2DRS1</accession>
<dbReference type="NCBIfam" id="NF004471">
    <property type="entry name" value="PRK05803.1"/>
    <property type="match status" value="1"/>
</dbReference>
<keyword evidence="6 7" id="KW-0804">Transcription</keyword>
<dbReference type="PROSITE" id="PS50943">
    <property type="entry name" value="HTH_CROC1"/>
    <property type="match status" value="1"/>
</dbReference>
<dbReference type="CDD" id="cd06171">
    <property type="entry name" value="Sigma70_r4"/>
    <property type="match status" value="1"/>
</dbReference>
<dbReference type="Proteomes" id="UP000306888">
    <property type="component" value="Unassembled WGS sequence"/>
</dbReference>
<keyword evidence="10" id="KW-1185">Reference proteome</keyword>
<dbReference type="OrthoDB" id="9809557at2"/>
<evidence type="ECO:0000256" key="5">
    <source>
        <dbReference type="ARBA" id="ARBA00023125"/>
    </source>
</evidence>
<evidence type="ECO:0000256" key="1">
    <source>
        <dbReference type="ARBA" id="ARBA00007788"/>
    </source>
</evidence>
<comment type="similarity">
    <text evidence="1 7">Belongs to the sigma-70 factor family.</text>
</comment>
<dbReference type="InterPro" id="IPR000943">
    <property type="entry name" value="RNA_pol_sigma70"/>
</dbReference>
<dbReference type="SUPFAM" id="SSF88946">
    <property type="entry name" value="Sigma2 domain of RNA polymerase sigma factors"/>
    <property type="match status" value="1"/>
</dbReference>
<dbReference type="PANTHER" id="PTHR30376">
    <property type="entry name" value="SIGMA FACTOR RPOH HEAT SHOCK RELATED"/>
    <property type="match status" value="1"/>
</dbReference>
<dbReference type="InterPro" id="IPR050813">
    <property type="entry name" value="Sigma-70_Factor"/>
</dbReference>
<evidence type="ECO:0000313" key="9">
    <source>
        <dbReference type="EMBL" id="TGY43903.1"/>
    </source>
</evidence>
<dbReference type="FunFam" id="1.20.120.1810:FF:000003">
    <property type="entry name" value="RNA polymerase sigma factor"/>
    <property type="match status" value="1"/>
</dbReference>
<proteinExistence type="inferred from homology"/>
<evidence type="ECO:0000256" key="2">
    <source>
        <dbReference type="ARBA" id="ARBA00022969"/>
    </source>
</evidence>
<organism evidence="9 10">
    <name type="scientific">Clostridium sartagoforme</name>
    <dbReference type="NCBI Taxonomy" id="84031"/>
    <lineage>
        <taxon>Bacteria</taxon>
        <taxon>Bacillati</taxon>
        <taxon>Bacillota</taxon>
        <taxon>Clostridia</taxon>
        <taxon>Eubacteriales</taxon>
        <taxon>Clostridiaceae</taxon>
        <taxon>Clostridium</taxon>
    </lineage>
</organism>
<reference evidence="9 10" key="1">
    <citation type="submission" date="2019-04" db="EMBL/GenBank/DDBJ databases">
        <title>Microbes associate with the intestines of laboratory mice.</title>
        <authorList>
            <person name="Navarre W."/>
            <person name="Wong E."/>
            <person name="Huang K."/>
            <person name="Tropini C."/>
            <person name="Ng K."/>
            <person name="Yu B."/>
        </authorList>
    </citation>
    <scope>NUCLEOTIDE SEQUENCE [LARGE SCALE GENOMIC DNA]</scope>
    <source>
        <strain evidence="9 10">NM50_B9-20</strain>
    </source>
</reference>
<dbReference type="GO" id="GO:0030435">
    <property type="term" value="P:sporulation resulting in formation of a cellular spore"/>
    <property type="evidence" value="ECO:0007669"/>
    <property type="project" value="UniProtKB-KW"/>
</dbReference>
<keyword evidence="3 7" id="KW-0805">Transcription regulation</keyword>
<feature type="domain" description="HTH cro/C1-type" evidence="8">
    <location>
        <begin position="201"/>
        <end position="221"/>
    </location>
</feature>
<dbReference type="NCBIfam" id="TIGR02835">
    <property type="entry name" value="spore_sigmaE"/>
    <property type="match status" value="1"/>
</dbReference>
<dbReference type="GO" id="GO:0003677">
    <property type="term" value="F:DNA binding"/>
    <property type="evidence" value="ECO:0007669"/>
    <property type="project" value="UniProtKB-KW"/>
</dbReference>
<dbReference type="InterPro" id="IPR007630">
    <property type="entry name" value="RNA_pol_sigma70_r4"/>
</dbReference>
<dbReference type="GO" id="GO:0016987">
    <property type="term" value="F:sigma factor activity"/>
    <property type="evidence" value="ECO:0007669"/>
    <property type="project" value="UniProtKB-KW"/>
</dbReference>